<dbReference type="Proteomes" id="UP000800097">
    <property type="component" value="Unassembled WGS sequence"/>
</dbReference>
<keyword evidence="2" id="KW-1185">Reference proteome</keyword>
<dbReference type="SUPFAM" id="SSF53335">
    <property type="entry name" value="S-adenosyl-L-methionine-dependent methyltransferases"/>
    <property type="match status" value="1"/>
</dbReference>
<dbReference type="OrthoDB" id="184880at2759"/>
<sequence length="154" mass="16985">MFPKPSPDGIALSIQDITAQWPEDWKGTFDYVHQRLGLAGIGQHPLKDIVHRQCELLKPGGWIEFVELDIAPNSNPAVEKLFSLVRELIDMIGNGWNYVSTLKGALEQAGLESVEDKSIDVFLGASASSPELREKSIISMQFTTSAFVDVVDSK</sequence>
<evidence type="ECO:0000313" key="2">
    <source>
        <dbReference type="Proteomes" id="UP000800097"/>
    </source>
</evidence>
<gene>
    <name evidence="1" type="ORF">EI97DRAFT_430352</name>
</gene>
<reference evidence="1" key="1">
    <citation type="journal article" date="2020" name="Stud. Mycol.">
        <title>101 Dothideomycetes genomes: a test case for predicting lifestyles and emergence of pathogens.</title>
        <authorList>
            <person name="Haridas S."/>
            <person name="Albert R."/>
            <person name="Binder M."/>
            <person name="Bloem J."/>
            <person name="Labutti K."/>
            <person name="Salamov A."/>
            <person name="Andreopoulos B."/>
            <person name="Baker S."/>
            <person name="Barry K."/>
            <person name="Bills G."/>
            <person name="Bluhm B."/>
            <person name="Cannon C."/>
            <person name="Castanera R."/>
            <person name="Culley D."/>
            <person name="Daum C."/>
            <person name="Ezra D."/>
            <person name="Gonzalez J."/>
            <person name="Henrissat B."/>
            <person name="Kuo A."/>
            <person name="Liang C."/>
            <person name="Lipzen A."/>
            <person name="Lutzoni F."/>
            <person name="Magnuson J."/>
            <person name="Mondo S."/>
            <person name="Nolan M."/>
            <person name="Ohm R."/>
            <person name="Pangilinan J."/>
            <person name="Park H.-J."/>
            <person name="Ramirez L."/>
            <person name="Alfaro M."/>
            <person name="Sun H."/>
            <person name="Tritt A."/>
            <person name="Yoshinaga Y."/>
            <person name="Zwiers L.-H."/>
            <person name="Turgeon B."/>
            <person name="Goodwin S."/>
            <person name="Spatafora J."/>
            <person name="Crous P."/>
            <person name="Grigoriev I."/>
        </authorList>
    </citation>
    <scope>NUCLEOTIDE SEQUENCE</scope>
    <source>
        <strain evidence="1">CBS 379.55</strain>
    </source>
</reference>
<dbReference type="RefSeq" id="XP_033656792.1">
    <property type="nucleotide sequence ID" value="XM_033797666.1"/>
</dbReference>
<name>A0A6A6JT11_WESOR</name>
<evidence type="ECO:0000313" key="1">
    <source>
        <dbReference type="EMBL" id="KAF2279253.1"/>
    </source>
</evidence>
<dbReference type="EMBL" id="ML986486">
    <property type="protein sequence ID" value="KAF2279253.1"/>
    <property type="molecule type" value="Genomic_DNA"/>
</dbReference>
<dbReference type="InterPro" id="IPR029063">
    <property type="entry name" value="SAM-dependent_MTases_sf"/>
</dbReference>
<accession>A0A6A6JT11</accession>
<evidence type="ECO:0008006" key="3">
    <source>
        <dbReference type="Google" id="ProtNLM"/>
    </source>
</evidence>
<proteinExistence type="predicted"/>
<dbReference type="GeneID" id="54550841"/>
<dbReference type="AlphaFoldDB" id="A0A6A6JT11"/>
<organism evidence="1 2">
    <name type="scientific">Westerdykella ornata</name>
    <dbReference type="NCBI Taxonomy" id="318751"/>
    <lineage>
        <taxon>Eukaryota</taxon>
        <taxon>Fungi</taxon>
        <taxon>Dikarya</taxon>
        <taxon>Ascomycota</taxon>
        <taxon>Pezizomycotina</taxon>
        <taxon>Dothideomycetes</taxon>
        <taxon>Pleosporomycetidae</taxon>
        <taxon>Pleosporales</taxon>
        <taxon>Sporormiaceae</taxon>
        <taxon>Westerdykella</taxon>
    </lineage>
</organism>
<dbReference type="Gene3D" id="3.40.50.150">
    <property type="entry name" value="Vaccinia Virus protein VP39"/>
    <property type="match status" value="1"/>
</dbReference>
<protein>
    <recommendedName>
        <fullName evidence="3">Methyltransferase type 11 domain-containing protein</fullName>
    </recommendedName>
</protein>